<dbReference type="InterPro" id="IPR029151">
    <property type="entry name" value="Sensor-like_sf"/>
</dbReference>
<comment type="subcellular location">
    <subcellularLocation>
        <location evidence="1">Cell membrane</location>
        <topology evidence="1">Multi-pass membrane protein</topology>
    </subcellularLocation>
</comment>
<evidence type="ECO:0000259" key="7">
    <source>
        <dbReference type="Pfam" id="PF02743"/>
    </source>
</evidence>
<keyword evidence="9" id="KW-1185">Reference proteome</keyword>
<accession>A0ABR9ZQ36</accession>
<evidence type="ECO:0000256" key="3">
    <source>
        <dbReference type="ARBA" id="ARBA00022692"/>
    </source>
</evidence>
<organism evidence="8 9">
    <name type="scientific">Fusibacter ferrireducens</name>
    <dbReference type="NCBI Taxonomy" id="2785058"/>
    <lineage>
        <taxon>Bacteria</taxon>
        <taxon>Bacillati</taxon>
        <taxon>Bacillota</taxon>
        <taxon>Clostridia</taxon>
        <taxon>Eubacteriales</taxon>
        <taxon>Eubacteriales Family XII. Incertae Sedis</taxon>
        <taxon>Fusibacter</taxon>
    </lineage>
</organism>
<proteinExistence type="predicted"/>
<dbReference type="InterPro" id="IPR033479">
    <property type="entry name" value="dCache_1"/>
</dbReference>
<dbReference type="Proteomes" id="UP000614200">
    <property type="component" value="Unassembled WGS sequence"/>
</dbReference>
<feature type="transmembrane region" description="Helical" evidence="6">
    <location>
        <begin position="290"/>
        <end position="312"/>
    </location>
</feature>
<dbReference type="EMBL" id="JADKNH010000003">
    <property type="protein sequence ID" value="MBF4692575.1"/>
    <property type="molecule type" value="Genomic_DNA"/>
</dbReference>
<evidence type="ECO:0000256" key="6">
    <source>
        <dbReference type="SAM" id="Phobius"/>
    </source>
</evidence>
<keyword evidence="5 6" id="KW-0472">Membrane</keyword>
<dbReference type="CDD" id="cd12913">
    <property type="entry name" value="PDC1_MCP_like"/>
    <property type="match status" value="1"/>
</dbReference>
<feature type="transmembrane region" description="Helical" evidence="6">
    <location>
        <begin position="9"/>
        <end position="27"/>
    </location>
</feature>
<sequence length="460" mass="53268">MTKRLNSKVLKSLIYMLITGFLFFNIYKHTYQTILQNDYTEAFDRSVQQYNLSIKDFFSNIESATEMLSKNELIQYVSDDPEKYYDSTLDLLKNFYQVYDSTAFAYFTPEKKIWGSQKLISWPDTSETLSNTSWEAQQRPWYINAIRSNPNFAWTEPYVDTTTNKHVITVSKTVIDKENEFKGVLAIDIYLDDLSEQIHALKKYNEGSVFMILKMDNQNYFIIDNLDNDISKTLFTNELIDQIYQNESDALYFENKSGHYYISYATNPITGWKAIGVIDPYKFTRATTRIIINLLVGIVTLISISIFSVLYIKKQIGSTIQTLSGSILATEDKPISQIPKMDLLKLETEGQTYEKTTSHINLLFHIEAEKENIRTHAHDLSALDLSKIKAINHSLSKLADYKNALNLSLKSHEIQVISMRHFLLELKEQINPLRQNANTLAFEAELNRLDELIKDIMPDN</sequence>
<evidence type="ECO:0000313" key="8">
    <source>
        <dbReference type="EMBL" id="MBF4692575.1"/>
    </source>
</evidence>
<dbReference type="SUPFAM" id="SSF103190">
    <property type="entry name" value="Sensory domain-like"/>
    <property type="match status" value="1"/>
</dbReference>
<dbReference type="RefSeq" id="WP_194700817.1">
    <property type="nucleotide sequence ID" value="NZ_JADKNH010000003.1"/>
</dbReference>
<evidence type="ECO:0000256" key="4">
    <source>
        <dbReference type="ARBA" id="ARBA00022989"/>
    </source>
</evidence>
<reference evidence="8 9" key="1">
    <citation type="submission" date="2020-11" db="EMBL/GenBank/DDBJ databases">
        <title>Fusibacter basophilias sp. nov.</title>
        <authorList>
            <person name="Qiu D."/>
        </authorList>
    </citation>
    <scope>NUCLEOTIDE SEQUENCE [LARGE SCALE GENOMIC DNA]</scope>
    <source>
        <strain evidence="8 9">Q10-2</strain>
    </source>
</reference>
<feature type="domain" description="Cache" evidence="7">
    <location>
        <begin position="35"/>
        <end position="275"/>
    </location>
</feature>
<evidence type="ECO:0000256" key="1">
    <source>
        <dbReference type="ARBA" id="ARBA00004651"/>
    </source>
</evidence>
<evidence type="ECO:0000313" key="9">
    <source>
        <dbReference type="Proteomes" id="UP000614200"/>
    </source>
</evidence>
<gene>
    <name evidence="8" type="ORF">ISU02_05570</name>
</gene>
<dbReference type="Pfam" id="PF02743">
    <property type="entry name" value="dCache_1"/>
    <property type="match status" value="1"/>
</dbReference>
<evidence type="ECO:0000256" key="2">
    <source>
        <dbReference type="ARBA" id="ARBA00022475"/>
    </source>
</evidence>
<dbReference type="Gene3D" id="3.30.450.20">
    <property type="entry name" value="PAS domain"/>
    <property type="match status" value="1"/>
</dbReference>
<keyword evidence="4 6" id="KW-1133">Transmembrane helix</keyword>
<keyword evidence="3 6" id="KW-0812">Transmembrane</keyword>
<keyword evidence="2" id="KW-1003">Cell membrane</keyword>
<name>A0ABR9ZQ36_9FIRM</name>
<comment type="caution">
    <text evidence="8">The sequence shown here is derived from an EMBL/GenBank/DDBJ whole genome shotgun (WGS) entry which is preliminary data.</text>
</comment>
<protein>
    <submittedName>
        <fullName evidence="8">Cache domain-containing protein</fullName>
    </submittedName>
</protein>
<evidence type="ECO:0000256" key="5">
    <source>
        <dbReference type="ARBA" id="ARBA00023136"/>
    </source>
</evidence>